<dbReference type="SUPFAM" id="SSF51905">
    <property type="entry name" value="FAD/NAD(P)-binding domain"/>
    <property type="match status" value="1"/>
</dbReference>
<accession>A0AAV5AJQ6</accession>
<evidence type="ECO:0000313" key="1">
    <source>
        <dbReference type="EMBL" id="GJJ12696.1"/>
    </source>
</evidence>
<keyword evidence="2" id="KW-1185">Reference proteome</keyword>
<dbReference type="EMBL" id="BPWL01000007">
    <property type="protein sequence ID" value="GJJ12696.1"/>
    <property type="molecule type" value="Genomic_DNA"/>
</dbReference>
<dbReference type="Proteomes" id="UP001050691">
    <property type="component" value="Unassembled WGS sequence"/>
</dbReference>
<organism evidence="1 2">
    <name type="scientific">Clathrus columnatus</name>
    <dbReference type="NCBI Taxonomy" id="1419009"/>
    <lineage>
        <taxon>Eukaryota</taxon>
        <taxon>Fungi</taxon>
        <taxon>Dikarya</taxon>
        <taxon>Basidiomycota</taxon>
        <taxon>Agaricomycotina</taxon>
        <taxon>Agaricomycetes</taxon>
        <taxon>Phallomycetidae</taxon>
        <taxon>Phallales</taxon>
        <taxon>Clathraceae</taxon>
        <taxon>Clathrus</taxon>
    </lineage>
</organism>
<sequence length="519" mass="57721">MFSHIVFFGGLYLLYGAIGRFIRGCFIAKLTALNEFAEIGSKSTRKSHKLHGTAVVCGGSISGLLTAKVCSDHFENVTIVEAEEWVTKPKGYTGSHRKELADKKRSHVSQYTAIHSFQSLLIATILKWFPNLNEECEKVGARPGFETLLRRLIMHSCENVRYLAGTALGLEQASGSDQVTGVHIRTAEGKRVTLSAALVIDCTGASSSGLRWLKDLAAVAGNEKALEKLNNLRQTYNPKQSYYTCEFKVSPEAVSRLSEVGYPGDWDSSGVIFANFVDSKLDNKLLGIEIKDNNYLHFVLGGWSVTEEVSNMQDIRSFINSFKVYKPLPVWIWTMLDVLEEYNVPLSIEYSRVASYIQYNLYNLMPSNFIAIGDSVMRLNPIRGTGCVKACVEVLTLNGILNGCTAQKGTEGSTGLPEDFSKRFCELQASRTSSEWNAYKAEDYAWTTTIPSKGEDPQIFGKSHRAFSRLIIQTALNDKEFAVTLGCVRGFMAPSTDLLTPKMLWKLFKVKLLHKSPML</sequence>
<dbReference type="Gene3D" id="3.50.50.60">
    <property type="entry name" value="FAD/NAD(P)-binding domain"/>
    <property type="match status" value="1"/>
</dbReference>
<dbReference type="InterPro" id="IPR036188">
    <property type="entry name" value="FAD/NAD-bd_sf"/>
</dbReference>
<proteinExistence type="predicted"/>
<name>A0AAV5AJQ6_9AGAM</name>
<evidence type="ECO:0000313" key="2">
    <source>
        <dbReference type="Proteomes" id="UP001050691"/>
    </source>
</evidence>
<reference evidence="1" key="1">
    <citation type="submission" date="2021-10" db="EMBL/GenBank/DDBJ databases">
        <title>De novo Genome Assembly of Clathrus columnatus (Basidiomycota, Fungi) Using Illumina and Nanopore Sequence Data.</title>
        <authorList>
            <person name="Ogiso-Tanaka E."/>
            <person name="Itagaki H."/>
            <person name="Hosoya T."/>
            <person name="Hosaka K."/>
        </authorList>
    </citation>
    <scope>NUCLEOTIDE SEQUENCE</scope>
    <source>
        <strain evidence="1">MO-923</strain>
    </source>
</reference>
<comment type="caution">
    <text evidence="1">The sequence shown here is derived from an EMBL/GenBank/DDBJ whole genome shotgun (WGS) entry which is preliminary data.</text>
</comment>
<gene>
    <name evidence="1" type="ORF">Clacol_006940</name>
</gene>
<dbReference type="AlphaFoldDB" id="A0AAV5AJQ6"/>
<protein>
    <submittedName>
        <fullName evidence="1">Uncharacterized protein</fullName>
    </submittedName>
</protein>